<accession>A0A498J804</accession>
<dbReference type="AlphaFoldDB" id="A0A498J804"/>
<protein>
    <recommendedName>
        <fullName evidence="1">RNase H type-1 domain-containing protein</fullName>
    </recommendedName>
</protein>
<dbReference type="GO" id="GO:0004523">
    <property type="term" value="F:RNA-DNA hybrid ribonuclease activity"/>
    <property type="evidence" value="ECO:0007669"/>
    <property type="project" value="InterPro"/>
</dbReference>
<dbReference type="Proteomes" id="UP000290289">
    <property type="component" value="Chromosome 9"/>
</dbReference>
<feature type="domain" description="RNase H type-1" evidence="1">
    <location>
        <begin position="2"/>
        <end position="62"/>
    </location>
</feature>
<sequence>MIDFKSNSLQIVLALQDSSTNMSHMGPIIEDVKHLLSTVAKACVAHIHRQANSAAHRLARFALHCDVPPSIIHDFLKEDVHVPCTN</sequence>
<evidence type="ECO:0000259" key="1">
    <source>
        <dbReference type="Pfam" id="PF13456"/>
    </source>
</evidence>
<dbReference type="Pfam" id="PF13456">
    <property type="entry name" value="RVT_3"/>
    <property type="match status" value="1"/>
</dbReference>
<name>A0A498J804_MALDO</name>
<evidence type="ECO:0000313" key="2">
    <source>
        <dbReference type="EMBL" id="RXH90002.1"/>
    </source>
</evidence>
<dbReference type="InterPro" id="IPR002156">
    <property type="entry name" value="RNaseH_domain"/>
</dbReference>
<evidence type="ECO:0000313" key="3">
    <source>
        <dbReference type="Proteomes" id="UP000290289"/>
    </source>
</evidence>
<organism evidence="2 3">
    <name type="scientific">Malus domestica</name>
    <name type="common">Apple</name>
    <name type="synonym">Pyrus malus</name>
    <dbReference type="NCBI Taxonomy" id="3750"/>
    <lineage>
        <taxon>Eukaryota</taxon>
        <taxon>Viridiplantae</taxon>
        <taxon>Streptophyta</taxon>
        <taxon>Embryophyta</taxon>
        <taxon>Tracheophyta</taxon>
        <taxon>Spermatophyta</taxon>
        <taxon>Magnoliopsida</taxon>
        <taxon>eudicotyledons</taxon>
        <taxon>Gunneridae</taxon>
        <taxon>Pentapetalae</taxon>
        <taxon>rosids</taxon>
        <taxon>fabids</taxon>
        <taxon>Rosales</taxon>
        <taxon>Rosaceae</taxon>
        <taxon>Amygdaloideae</taxon>
        <taxon>Maleae</taxon>
        <taxon>Malus</taxon>
    </lineage>
</organism>
<comment type="caution">
    <text evidence="2">The sequence shown here is derived from an EMBL/GenBank/DDBJ whole genome shotgun (WGS) entry which is preliminary data.</text>
</comment>
<reference evidence="2 3" key="1">
    <citation type="submission" date="2018-10" db="EMBL/GenBank/DDBJ databases">
        <title>A high-quality apple genome assembly.</title>
        <authorList>
            <person name="Hu J."/>
        </authorList>
    </citation>
    <scope>NUCLEOTIDE SEQUENCE [LARGE SCALE GENOMIC DNA]</scope>
    <source>
        <strain evidence="3">cv. HFTH1</strain>
        <tissue evidence="2">Young leaf</tissue>
    </source>
</reference>
<proteinExistence type="predicted"/>
<dbReference type="GO" id="GO:0003676">
    <property type="term" value="F:nucleic acid binding"/>
    <property type="evidence" value="ECO:0007669"/>
    <property type="project" value="InterPro"/>
</dbReference>
<keyword evidence="3" id="KW-1185">Reference proteome</keyword>
<gene>
    <name evidence="2" type="ORF">DVH24_032359</name>
</gene>
<dbReference type="EMBL" id="RDQH01000335">
    <property type="protein sequence ID" value="RXH90002.1"/>
    <property type="molecule type" value="Genomic_DNA"/>
</dbReference>